<dbReference type="NCBIfam" id="TIGR00446">
    <property type="entry name" value="nop2p"/>
    <property type="match status" value="1"/>
</dbReference>
<feature type="compositionally biased region" description="Acidic residues" evidence="19">
    <location>
        <begin position="332"/>
        <end position="383"/>
    </location>
</feature>
<feature type="binding site" evidence="17">
    <location>
        <position position="663"/>
    </location>
    <ligand>
        <name>S-adenosyl-L-methionine</name>
        <dbReference type="ChEBI" id="CHEBI:59789"/>
    </ligand>
</feature>
<dbReference type="InterPro" id="IPR049560">
    <property type="entry name" value="MeTrfase_RsmB-F_NOP2_cat"/>
</dbReference>
<comment type="pathway">
    <text evidence="12">Flavonoid metabolism; quercetin degradation.</text>
</comment>
<dbReference type="Gene3D" id="2.60.120.10">
    <property type="entry name" value="Jelly Rolls"/>
    <property type="match status" value="2"/>
</dbReference>
<dbReference type="GO" id="GO:0070475">
    <property type="term" value="P:rRNA base methylation"/>
    <property type="evidence" value="ECO:0007669"/>
    <property type="project" value="TreeGrafter"/>
</dbReference>
<accession>A0AA89C9J3</accession>
<dbReference type="SUPFAM" id="SSF51182">
    <property type="entry name" value="RmlC-like cupins"/>
    <property type="match status" value="1"/>
</dbReference>
<comment type="similarity">
    <text evidence="3 18">Belongs to the pirin family.</text>
</comment>
<dbReference type="InterPro" id="IPR023267">
    <property type="entry name" value="RCMT"/>
</dbReference>
<dbReference type="PANTHER" id="PTHR22807:SF30">
    <property type="entry name" value="28S RRNA (CYTOSINE(4447)-C(5))-METHYLTRANSFERASE-RELATED"/>
    <property type="match status" value="1"/>
</dbReference>
<gene>
    <name evidence="21" type="ORF">FSP39_025137</name>
</gene>
<dbReference type="AlphaFoldDB" id="A0AA89C9J3"/>
<evidence type="ECO:0000256" key="17">
    <source>
        <dbReference type="PROSITE-ProRule" id="PRU01023"/>
    </source>
</evidence>
<evidence type="ECO:0000313" key="21">
    <source>
        <dbReference type="EMBL" id="KAK3105430.1"/>
    </source>
</evidence>
<feature type="compositionally biased region" description="Basic residues" evidence="19">
    <location>
        <begin position="914"/>
        <end position="940"/>
    </location>
</feature>
<evidence type="ECO:0000256" key="18">
    <source>
        <dbReference type="RuleBase" id="RU003457"/>
    </source>
</evidence>
<keyword evidence="7 17" id="KW-0949">S-adenosyl-L-methionine</keyword>
<comment type="function">
    <text evidence="11">Transcriptional coregulator of NF-kappa-B which facilitates binding of NF-kappa-B proteins to target kappa-B genes in a redox-state-dependent manner. May be required for efficient terminal myeloid maturation of hematopoietic cells. Has quercetin 2,3-dioxygenase activity (in vitro).</text>
</comment>
<evidence type="ECO:0000256" key="1">
    <source>
        <dbReference type="ARBA" id="ARBA00004604"/>
    </source>
</evidence>
<dbReference type="InterPro" id="IPR008778">
    <property type="entry name" value="Pirin_C_dom"/>
</dbReference>
<dbReference type="FunFam" id="3.30.70.1170:FF:000001">
    <property type="entry name" value="Ribosomal RNA methyltransferase Nop2"/>
    <property type="match status" value="1"/>
</dbReference>
<protein>
    <recommendedName>
        <fullName evidence="15">Pirin</fullName>
        <ecNumber evidence="14">1.13.11.24</ecNumber>
    </recommendedName>
    <alternativeName>
        <fullName evidence="16">Probable quercetin 2,3-dioxygenase PIR</fullName>
    </alternativeName>
</protein>
<evidence type="ECO:0000256" key="19">
    <source>
        <dbReference type="SAM" id="MobiDB-lite"/>
    </source>
</evidence>
<comment type="subunit">
    <text evidence="13">May interact with NF1/CTF1. Interacts with BCL3. Identified in a complex comprised of PIR, BLC3, NFKB1 and target DNA.</text>
</comment>
<evidence type="ECO:0000256" key="16">
    <source>
        <dbReference type="ARBA" id="ARBA00077684"/>
    </source>
</evidence>
<evidence type="ECO:0000256" key="15">
    <source>
        <dbReference type="ARBA" id="ARBA00069068"/>
    </source>
</evidence>
<proteinExistence type="inferred from homology"/>
<keyword evidence="9" id="KW-0539">Nucleus</keyword>
<evidence type="ECO:0000256" key="5">
    <source>
        <dbReference type="ARBA" id="ARBA00022603"/>
    </source>
</evidence>
<feature type="binding site" evidence="17">
    <location>
        <position position="646"/>
    </location>
    <ligand>
        <name>S-adenosyl-L-methionine</name>
        <dbReference type="ChEBI" id="CHEBI:59789"/>
    </ligand>
</feature>
<feature type="active site" description="Nucleophile" evidence="17">
    <location>
        <position position="720"/>
    </location>
</feature>
<sequence length="940" mass="105910">MTSRTVLKTVLSVEQDEGVGARVRRSIGRPELRNFDPFLMLDEFKGSAPGGFPDHPHRGFETVSYVLKGQFRHEDFCGHKGIINAGDLQWMTAGKGIVHCEMPYGEGEVHGLQLWVNLESKYKMIEPAYQELKDSDIPKVTKDGVTVKIIAGESMGQKSPVYTRTPTYYLDFKMEGGSKMLQPIPDGWRTFIYTLSGKALFGPPNKQVQVDAHHTVAFNNDGSSMEVQNNSKELCHFVLIAGRPIGEPIVQHDEEDEEEEEDSNFEDDENNVESDDDVVEADDSDESDENEEESDEEEDEDDRDTEKTNGYQDENKAWLKLAKKGKGASGFLDDESEEGDESDNEEDDNDDEDEMMADDFDDDESDDSDDDDEDDDEESDEELAIEKASKKLEKKEKKKEKQVKKLSEAELQTNIAEMERVKLPSGQEIVKENQQAPDLTLVNQRIKEISYVLAEFKVRRQEGRSRKDYMDQLLRDLCTYYSYNEFLMDKIMKLFPLVEATEFLEANEVQRPVTIRTNTLKTRRRDLAQALINRGVNLDPIGKWSKVGLIVYDSQVPLGATPEYLAGHYLLQGGSSFLPVMALAPQENERVLDMCAAPGGKTTYIAALMKNTGSIFANDANKDRAKAVVGNLHRMGITNTVVSHYDGRKFYSIMKGFDRVLLDAPCSGTGVISKDTEVKMNKDEKDIQRCSHLQRELLLTAIDCCDAKSSSGGYIVYSTCSVLVEENEAVIDYALKKRNVKLVPTGLDFGREGFANFEHHRFHPTMKYCRRFYPHTHNLDGFFVAKLKKFSNTVPGSANKKSVAEEVQDTIENEESDSTVEKSEGNEDPTIQKHKDKKAKNSPESQGKKDKNSPGVQGKKDKNSPDGQTKKGTESEKSNSNDADFIKLPKGKPPGAKKQKWAEKQKGSKEKFKPGKFKKFKGKGKKGRYFTKSSRQKLKA</sequence>
<dbReference type="Pfam" id="PF01189">
    <property type="entry name" value="Methyltr_RsmB-F"/>
    <property type="match status" value="1"/>
</dbReference>
<dbReference type="PRINTS" id="PR02012">
    <property type="entry name" value="RCMTNOP2"/>
</dbReference>
<dbReference type="GO" id="GO:0008127">
    <property type="term" value="F:quercetin 2,3-dioxygenase activity"/>
    <property type="evidence" value="ECO:0007669"/>
    <property type="project" value="UniProtKB-EC"/>
</dbReference>
<feature type="compositionally biased region" description="Basic and acidic residues" evidence="19">
    <location>
        <begin position="819"/>
        <end position="833"/>
    </location>
</feature>
<keyword evidence="5 17" id="KW-0489">Methyltransferase</keyword>
<dbReference type="Proteomes" id="UP001186944">
    <property type="component" value="Unassembled WGS sequence"/>
</dbReference>
<evidence type="ECO:0000313" key="22">
    <source>
        <dbReference type="Proteomes" id="UP001186944"/>
    </source>
</evidence>
<dbReference type="Pfam" id="PF22458">
    <property type="entry name" value="RsmF-B_ferredox"/>
    <property type="match status" value="1"/>
</dbReference>
<dbReference type="GO" id="GO:0005730">
    <property type="term" value="C:nucleolus"/>
    <property type="evidence" value="ECO:0007669"/>
    <property type="project" value="UniProtKB-SubCell"/>
</dbReference>
<feature type="binding site" evidence="17">
    <location>
        <position position="619"/>
    </location>
    <ligand>
        <name>S-adenosyl-L-methionine</name>
        <dbReference type="ChEBI" id="CHEBI:59789"/>
    </ligand>
</feature>
<dbReference type="Pfam" id="PF05726">
    <property type="entry name" value="Pirin_C"/>
    <property type="match status" value="1"/>
</dbReference>
<dbReference type="InterPro" id="IPR054728">
    <property type="entry name" value="RsmB-like_ferredoxin"/>
</dbReference>
<evidence type="ECO:0000256" key="9">
    <source>
        <dbReference type="ARBA" id="ARBA00023242"/>
    </source>
</evidence>
<feature type="compositionally biased region" description="Acidic residues" evidence="19">
    <location>
        <begin position="806"/>
        <end position="818"/>
    </location>
</feature>
<reference evidence="21" key="1">
    <citation type="submission" date="2019-08" db="EMBL/GenBank/DDBJ databases">
        <title>The improved chromosome-level genome for the pearl oyster Pinctada fucata martensii using PacBio sequencing and Hi-C.</title>
        <authorList>
            <person name="Zheng Z."/>
        </authorList>
    </citation>
    <scope>NUCLEOTIDE SEQUENCE</scope>
    <source>
        <strain evidence="21">ZZ-2019</strain>
        <tissue evidence="21">Adductor muscle</tissue>
    </source>
</reference>
<evidence type="ECO:0000256" key="7">
    <source>
        <dbReference type="ARBA" id="ARBA00022691"/>
    </source>
</evidence>
<name>A0AA89C9J3_PINIB</name>
<dbReference type="InterPro" id="IPR011023">
    <property type="entry name" value="Nop2p"/>
</dbReference>
<feature type="binding site" evidence="17">
    <location>
        <begin position="595"/>
        <end position="601"/>
    </location>
    <ligand>
        <name>S-adenosyl-L-methionine</name>
        <dbReference type="ChEBI" id="CHEBI:59789"/>
    </ligand>
</feature>
<feature type="region of interest" description="Disordered" evidence="19">
    <location>
        <begin position="253"/>
        <end position="383"/>
    </location>
</feature>
<dbReference type="PRINTS" id="PR02008">
    <property type="entry name" value="RCMTFAMILY"/>
</dbReference>
<dbReference type="FunFam" id="2.60.120.10:FF:000055">
    <property type="entry name" value="pirin"/>
    <property type="match status" value="1"/>
</dbReference>
<dbReference type="EC" id="1.13.11.24" evidence="14"/>
<evidence type="ECO:0000256" key="2">
    <source>
        <dbReference type="ARBA" id="ARBA00007494"/>
    </source>
</evidence>
<dbReference type="CDD" id="cd02909">
    <property type="entry name" value="cupin_pirin_N"/>
    <property type="match status" value="1"/>
</dbReference>
<comment type="similarity">
    <text evidence="2 17">Belongs to the class I-like SAM-binding methyltransferase superfamily. RsmB/NOP family.</text>
</comment>
<dbReference type="GO" id="GO:0009383">
    <property type="term" value="F:rRNA (cytosine-C5-)-methyltransferase activity"/>
    <property type="evidence" value="ECO:0007669"/>
    <property type="project" value="TreeGrafter"/>
</dbReference>
<dbReference type="GO" id="GO:0000470">
    <property type="term" value="P:maturation of LSU-rRNA"/>
    <property type="evidence" value="ECO:0007669"/>
    <property type="project" value="TreeGrafter"/>
</dbReference>
<evidence type="ECO:0000256" key="3">
    <source>
        <dbReference type="ARBA" id="ARBA00008416"/>
    </source>
</evidence>
<dbReference type="PROSITE" id="PS51686">
    <property type="entry name" value="SAM_MT_RSMB_NOP"/>
    <property type="match status" value="1"/>
</dbReference>
<comment type="catalytic activity">
    <reaction evidence="10">
        <text>quercetin + O2 = 2-(3,4-dihydroxybenzoyloxy)-4,6-dihydroxybenzoate + CO</text>
        <dbReference type="Rhea" id="RHEA:15381"/>
        <dbReference type="ChEBI" id="CHEBI:15379"/>
        <dbReference type="ChEBI" id="CHEBI:17245"/>
        <dbReference type="ChEBI" id="CHEBI:57628"/>
        <dbReference type="ChEBI" id="CHEBI:57694"/>
        <dbReference type="EC" id="1.13.11.24"/>
    </reaction>
</comment>
<feature type="compositionally biased region" description="Acidic residues" evidence="19">
    <location>
        <begin position="253"/>
        <end position="303"/>
    </location>
</feature>
<comment type="subcellular location">
    <subcellularLocation>
        <location evidence="1">Nucleus</location>
        <location evidence="1">Nucleolus</location>
    </subcellularLocation>
</comment>
<dbReference type="GO" id="GO:0003723">
    <property type="term" value="F:RNA binding"/>
    <property type="evidence" value="ECO:0007669"/>
    <property type="project" value="UniProtKB-UniRule"/>
</dbReference>
<dbReference type="PANTHER" id="PTHR22807">
    <property type="entry name" value="NOP2 YEAST -RELATED NOL1/NOP2/FMU SUN DOMAIN-CONTAINING"/>
    <property type="match status" value="1"/>
</dbReference>
<dbReference type="PROSITE" id="PS01153">
    <property type="entry name" value="NOL1_NOP2_SUN"/>
    <property type="match status" value="1"/>
</dbReference>
<comment type="caution">
    <text evidence="21">The sequence shown here is derived from an EMBL/GenBank/DDBJ whole genome shotgun (WGS) entry which is preliminary data.</text>
</comment>
<feature type="compositionally biased region" description="Basic and acidic residues" evidence="19">
    <location>
        <begin position="900"/>
        <end position="913"/>
    </location>
</feature>
<feature type="compositionally biased region" description="Basic and acidic residues" evidence="19">
    <location>
        <begin position="846"/>
        <end position="887"/>
    </location>
</feature>
<dbReference type="EMBL" id="VSWD01000004">
    <property type="protein sequence ID" value="KAK3105430.1"/>
    <property type="molecule type" value="Genomic_DNA"/>
</dbReference>
<dbReference type="InterPro" id="IPR029063">
    <property type="entry name" value="SAM-dependent_MTases_sf"/>
</dbReference>
<dbReference type="Pfam" id="PF02678">
    <property type="entry name" value="Pirin"/>
    <property type="match status" value="1"/>
</dbReference>
<dbReference type="SUPFAM" id="SSF53335">
    <property type="entry name" value="S-adenosyl-L-methionine-dependent methyltransferases"/>
    <property type="match status" value="1"/>
</dbReference>
<evidence type="ECO:0000256" key="4">
    <source>
        <dbReference type="ARBA" id="ARBA00022517"/>
    </source>
</evidence>
<dbReference type="InterPro" id="IPR023273">
    <property type="entry name" value="RCMT_NOP2"/>
</dbReference>
<dbReference type="Gene3D" id="3.30.70.1170">
    <property type="entry name" value="Sun protein, domain 3"/>
    <property type="match status" value="1"/>
</dbReference>
<keyword evidence="6 17" id="KW-0808">Transferase</keyword>
<keyword evidence="22" id="KW-1185">Reference proteome</keyword>
<dbReference type="CDD" id="cd02247">
    <property type="entry name" value="cupin_pirin_C"/>
    <property type="match status" value="1"/>
</dbReference>
<evidence type="ECO:0000256" key="8">
    <source>
        <dbReference type="ARBA" id="ARBA00022884"/>
    </source>
</evidence>
<evidence type="ECO:0000256" key="10">
    <source>
        <dbReference type="ARBA" id="ARBA00050845"/>
    </source>
</evidence>
<evidence type="ECO:0000259" key="20">
    <source>
        <dbReference type="PROSITE" id="PS51686"/>
    </source>
</evidence>
<feature type="domain" description="SAM-dependent MTase RsmB/NOP-type" evidence="20">
    <location>
        <begin position="503"/>
        <end position="790"/>
    </location>
</feature>
<evidence type="ECO:0000256" key="6">
    <source>
        <dbReference type="ARBA" id="ARBA00022679"/>
    </source>
</evidence>
<dbReference type="InterPro" id="IPR003829">
    <property type="entry name" value="Pirin_N_dom"/>
</dbReference>
<organism evidence="21 22">
    <name type="scientific">Pinctada imbricata</name>
    <name type="common">Atlantic pearl-oyster</name>
    <name type="synonym">Pinctada martensii</name>
    <dbReference type="NCBI Taxonomy" id="66713"/>
    <lineage>
        <taxon>Eukaryota</taxon>
        <taxon>Metazoa</taxon>
        <taxon>Spiralia</taxon>
        <taxon>Lophotrochozoa</taxon>
        <taxon>Mollusca</taxon>
        <taxon>Bivalvia</taxon>
        <taxon>Autobranchia</taxon>
        <taxon>Pteriomorphia</taxon>
        <taxon>Pterioida</taxon>
        <taxon>Pterioidea</taxon>
        <taxon>Pteriidae</taxon>
        <taxon>Pinctada</taxon>
    </lineage>
</organism>
<evidence type="ECO:0000256" key="11">
    <source>
        <dbReference type="ARBA" id="ARBA00054987"/>
    </source>
</evidence>
<evidence type="ECO:0000256" key="13">
    <source>
        <dbReference type="ARBA" id="ARBA00064668"/>
    </source>
</evidence>
<evidence type="ECO:0000256" key="12">
    <source>
        <dbReference type="ARBA" id="ARBA00060642"/>
    </source>
</evidence>
<keyword evidence="8 17" id="KW-0694">RNA-binding</keyword>
<dbReference type="InterPro" id="IPR018314">
    <property type="entry name" value="RsmB/NOL1/NOP2-like_CS"/>
</dbReference>
<dbReference type="InterPro" id="IPR014710">
    <property type="entry name" value="RmlC-like_jellyroll"/>
</dbReference>
<dbReference type="CDD" id="cd02440">
    <property type="entry name" value="AdoMet_MTases"/>
    <property type="match status" value="1"/>
</dbReference>
<keyword evidence="4" id="KW-0690">Ribosome biogenesis</keyword>
<evidence type="ECO:0000256" key="14">
    <source>
        <dbReference type="ARBA" id="ARBA00066677"/>
    </source>
</evidence>
<feature type="region of interest" description="Disordered" evidence="19">
    <location>
        <begin position="794"/>
        <end position="940"/>
    </location>
</feature>
<dbReference type="Gene3D" id="3.40.50.150">
    <property type="entry name" value="Vaccinia Virus protein VP39"/>
    <property type="match status" value="1"/>
</dbReference>
<dbReference type="InterPro" id="IPR011051">
    <property type="entry name" value="RmlC_Cupin_sf"/>
</dbReference>
<dbReference type="InterPro" id="IPR001678">
    <property type="entry name" value="MeTrfase_RsmB-F_NOP2_dom"/>
</dbReference>